<protein>
    <submittedName>
        <fullName evidence="1">Uncharacterized protein</fullName>
    </submittedName>
</protein>
<sequence>MIEREKTLQVKFSEYTEFSLFSTNGTINVHRRGKTVSAEKVPLKRSVADLRKLNYLNPSEVRQTASNHVAAPLMSNMHSPILSILAAA</sequence>
<gene>
    <name evidence="1" type="ORF">BPOR_0743g00080</name>
</gene>
<evidence type="ECO:0000313" key="1">
    <source>
        <dbReference type="EMBL" id="TGO82868.1"/>
    </source>
</evidence>
<dbReference type="EMBL" id="PQXO01000741">
    <property type="protein sequence ID" value="TGO82868.1"/>
    <property type="molecule type" value="Genomic_DNA"/>
</dbReference>
<keyword evidence="2" id="KW-1185">Reference proteome</keyword>
<accession>A0A4Z1KBZ6</accession>
<proteinExistence type="predicted"/>
<organism evidence="1 2">
    <name type="scientific">Botrytis porri</name>
    <dbReference type="NCBI Taxonomy" id="87229"/>
    <lineage>
        <taxon>Eukaryota</taxon>
        <taxon>Fungi</taxon>
        <taxon>Dikarya</taxon>
        <taxon>Ascomycota</taxon>
        <taxon>Pezizomycotina</taxon>
        <taxon>Leotiomycetes</taxon>
        <taxon>Helotiales</taxon>
        <taxon>Sclerotiniaceae</taxon>
        <taxon>Botrytis</taxon>
    </lineage>
</organism>
<dbReference type="Proteomes" id="UP000297280">
    <property type="component" value="Unassembled WGS sequence"/>
</dbReference>
<name>A0A4Z1KBZ6_9HELO</name>
<evidence type="ECO:0000313" key="2">
    <source>
        <dbReference type="Proteomes" id="UP000297280"/>
    </source>
</evidence>
<dbReference type="AlphaFoldDB" id="A0A4Z1KBZ6"/>
<reference evidence="1 2" key="1">
    <citation type="submission" date="2017-12" db="EMBL/GenBank/DDBJ databases">
        <title>Comparative genomics of Botrytis spp.</title>
        <authorList>
            <person name="Valero-Jimenez C.A."/>
            <person name="Tapia P."/>
            <person name="Veloso J."/>
            <person name="Silva-Moreno E."/>
            <person name="Staats M."/>
            <person name="Valdes J.H."/>
            <person name="Van Kan J.A.L."/>
        </authorList>
    </citation>
    <scope>NUCLEOTIDE SEQUENCE [LARGE SCALE GENOMIC DNA]</scope>
    <source>
        <strain evidence="1 2">MUCL3349</strain>
    </source>
</reference>
<comment type="caution">
    <text evidence="1">The sequence shown here is derived from an EMBL/GenBank/DDBJ whole genome shotgun (WGS) entry which is preliminary data.</text>
</comment>